<dbReference type="AlphaFoldDB" id="A0A1I2Q7L8"/>
<protein>
    <submittedName>
        <fullName evidence="1">Uncharacterized protein</fullName>
    </submittedName>
</protein>
<keyword evidence="2" id="KW-1185">Reference proteome</keyword>
<reference evidence="2" key="1">
    <citation type="submission" date="2016-10" db="EMBL/GenBank/DDBJ databases">
        <authorList>
            <person name="Varghese N."/>
            <person name="Submissions S."/>
        </authorList>
    </citation>
    <scope>NUCLEOTIDE SEQUENCE [LARGE SCALE GENOMIC DNA]</scope>
    <source>
        <strain evidence="2">DSM 23515</strain>
    </source>
</reference>
<accession>A0A1I2Q7L8</accession>
<sequence length="146" mass="17376">MRLFKVKLERYQCGRKLPWEKQDVVEAIEAPAIGKSKILMAVPPIEERIVGVEEIKLSVDYTNSLHSIVLEIIERNRKLFRKQVEVQDNEKNVSERMKFIKWYIETHDAPIEELLQDLSEFYLHITQDRLIRILKEEKVIKDVDKC</sequence>
<proteinExistence type="predicted"/>
<evidence type="ECO:0000313" key="2">
    <source>
        <dbReference type="Proteomes" id="UP000199116"/>
    </source>
</evidence>
<dbReference type="EMBL" id="FOOH01000045">
    <property type="protein sequence ID" value="SFG23920.1"/>
    <property type="molecule type" value="Genomic_DNA"/>
</dbReference>
<organism evidence="1 2">
    <name type="scientific">Salegentibacter agarivorans</name>
    <dbReference type="NCBI Taxonomy" id="345907"/>
    <lineage>
        <taxon>Bacteria</taxon>
        <taxon>Pseudomonadati</taxon>
        <taxon>Bacteroidota</taxon>
        <taxon>Flavobacteriia</taxon>
        <taxon>Flavobacteriales</taxon>
        <taxon>Flavobacteriaceae</taxon>
        <taxon>Salegentibacter</taxon>
    </lineage>
</organism>
<evidence type="ECO:0000313" key="1">
    <source>
        <dbReference type="EMBL" id="SFG23920.1"/>
    </source>
</evidence>
<dbReference type="Proteomes" id="UP000199116">
    <property type="component" value="Unassembled WGS sequence"/>
</dbReference>
<name>A0A1I2Q7L8_9FLAO</name>
<gene>
    <name evidence="1" type="ORF">SAMN04488033_1453</name>
</gene>